<protein>
    <submittedName>
        <fullName evidence="1">Methyltransferase type 12</fullName>
    </submittedName>
</protein>
<reference evidence="2" key="1">
    <citation type="submission" date="2015-10" db="EMBL/GenBank/DDBJ databases">
        <title>Metagenome-Assembled Genomes uncover a global brackish microbiome.</title>
        <authorList>
            <person name="Hugerth L.W."/>
            <person name="Larsson J."/>
            <person name="Alneberg J."/>
            <person name="Lindh M.V."/>
            <person name="Legrand C."/>
            <person name="Pinhassi J."/>
            <person name="Andersson A."/>
        </authorList>
    </citation>
    <scope>NUCLEOTIDE SEQUENCE [LARGE SCALE GENOMIC DNA]</scope>
</reference>
<sequence>MNCIVCNHQSTESFQTSDGKIYWNCQFCFAIFLDPSFYLESSVEKERYLAHNNSIDDETYRAFLSRLTAPLKEKLSAGDQGLDFGCGHGPALADMLEGDGFAVDLYDPFFFPDKKIFLNQYNFITCTETAEHFHHPYQEFNTLDNLLKPGGWLGLMTCFLTPDQEFETWYYRRDSTHVTFYAEKTFEVIAAQRNWQYEITSKDIVLLHKPHE</sequence>
<accession>A0A0R2PMY6</accession>
<dbReference type="SUPFAM" id="SSF53335">
    <property type="entry name" value="S-adenosyl-L-methionine-dependent methyltransferases"/>
    <property type="match status" value="1"/>
</dbReference>
<dbReference type="EMBL" id="LIAV01000223">
    <property type="protein sequence ID" value="KRO39326.1"/>
    <property type="molecule type" value="Genomic_DNA"/>
</dbReference>
<dbReference type="Proteomes" id="UP000050874">
    <property type="component" value="Unassembled WGS sequence"/>
</dbReference>
<name>A0A0R2PMY6_9GAMM</name>
<comment type="caution">
    <text evidence="1">The sequence shown here is derived from an EMBL/GenBank/DDBJ whole genome shotgun (WGS) entry which is preliminary data.</text>
</comment>
<proteinExistence type="predicted"/>
<dbReference type="AlphaFoldDB" id="A0A0R2PMY6"/>
<dbReference type="GO" id="GO:0032259">
    <property type="term" value="P:methylation"/>
    <property type="evidence" value="ECO:0007669"/>
    <property type="project" value="UniProtKB-KW"/>
</dbReference>
<dbReference type="Gene3D" id="3.40.50.150">
    <property type="entry name" value="Vaccinia Virus protein VP39"/>
    <property type="match status" value="1"/>
</dbReference>
<gene>
    <name evidence="1" type="ORF">ABR63_00400</name>
</gene>
<dbReference type="GO" id="GO:0008168">
    <property type="term" value="F:methyltransferase activity"/>
    <property type="evidence" value="ECO:0007669"/>
    <property type="project" value="UniProtKB-KW"/>
</dbReference>
<organism evidence="1 2">
    <name type="scientific">SAR86 cluster bacterium BACL1 MAG-120920-bin57</name>
    <dbReference type="NCBI Taxonomy" id="1655571"/>
    <lineage>
        <taxon>Bacteria</taxon>
        <taxon>Pseudomonadati</taxon>
        <taxon>Pseudomonadota</taxon>
        <taxon>Gammaproteobacteria</taxon>
        <taxon>SAR86 cluster</taxon>
    </lineage>
</organism>
<evidence type="ECO:0000313" key="2">
    <source>
        <dbReference type="Proteomes" id="UP000050874"/>
    </source>
</evidence>
<keyword evidence="1" id="KW-0489">Methyltransferase</keyword>
<dbReference type="Pfam" id="PF13489">
    <property type="entry name" value="Methyltransf_23"/>
    <property type="match status" value="1"/>
</dbReference>
<keyword evidence="1" id="KW-0808">Transferase</keyword>
<dbReference type="InterPro" id="IPR029063">
    <property type="entry name" value="SAM-dependent_MTases_sf"/>
</dbReference>
<evidence type="ECO:0000313" key="1">
    <source>
        <dbReference type="EMBL" id="KRO39326.1"/>
    </source>
</evidence>